<organism evidence="2">
    <name type="scientific">Sulfurisphaera javensis</name>
    <dbReference type="NCBI Taxonomy" id="2049879"/>
    <lineage>
        <taxon>Archaea</taxon>
        <taxon>Thermoproteota</taxon>
        <taxon>Thermoprotei</taxon>
        <taxon>Sulfolobales</taxon>
        <taxon>Sulfolobaceae</taxon>
        <taxon>Sulfurisphaera</taxon>
    </lineage>
</organism>
<reference evidence="2" key="1">
    <citation type="submission" date="2024-03" db="EMBL/GenBank/DDBJ databases">
        <title>Complete genome sequence of Sulfurisphaera javensis strain KD-1.</title>
        <authorList>
            <person name="Sakai H."/>
            <person name="Nur N."/>
            <person name="Suwanto A."/>
            <person name="Kurosawa N."/>
        </authorList>
    </citation>
    <scope>NUCLEOTIDE SEQUENCE</scope>
    <source>
        <strain evidence="2">KD-1</strain>
    </source>
</reference>
<gene>
    <name evidence="2" type="ORF">SJAV_26020</name>
</gene>
<dbReference type="GeneID" id="92355558"/>
<dbReference type="AlphaFoldDB" id="A0AAT9GUQ5"/>
<protein>
    <submittedName>
        <fullName evidence="2">Nucleotidyltransferase domain-containing protein</fullName>
    </submittedName>
</protein>
<dbReference type="EMBL" id="AP031322">
    <property type="protein sequence ID" value="BFH74658.1"/>
    <property type="molecule type" value="Genomic_DNA"/>
</dbReference>
<dbReference type="GO" id="GO:0016779">
    <property type="term" value="F:nucleotidyltransferase activity"/>
    <property type="evidence" value="ECO:0007669"/>
    <property type="project" value="InterPro"/>
</dbReference>
<dbReference type="Pfam" id="PF01909">
    <property type="entry name" value="NTP_transf_2"/>
    <property type="match status" value="1"/>
</dbReference>
<dbReference type="PANTHER" id="PTHR33933:SF1">
    <property type="entry name" value="PROTEIN ADENYLYLTRANSFERASE MNTA-RELATED"/>
    <property type="match status" value="1"/>
</dbReference>
<dbReference type="CDD" id="cd05403">
    <property type="entry name" value="NT_KNTase_like"/>
    <property type="match status" value="1"/>
</dbReference>
<evidence type="ECO:0000259" key="1">
    <source>
        <dbReference type="Pfam" id="PF01909"/>
    </source>
</evidence>
<dbReference type="InterPro" id="IPR002934">
    <property type="entry name" value="Polymerase_NTP_transf_dom"/>
</dbReference>
<dbReference type="Gene3D" id="3.30.460.10">
    <property type="entry name" value="Beta Polymerase, domain 2"/>
    <property type="match status" value="1"/>
</dbReference>
<feature type="domain" description="Polymerase nucleotidyl transferase" evidence="1">
    <location>
        <begin position="18"/>
        <end position="67"/>
    </location>
</feature>
<dbReference type="InterPro" id="IPR043519">
    <property type="entry name" value="NT_sf"/>
</dbReference>
<dbReference type="KEGG" id="sjv:SJAV_26020"/>
<sequence length="157" mass="18374">MNWDSLVNAFLKVYGDNLVSIVLFGSYSRGDQRKDSDIDLLVVLNKIENRYNIVTKIVEVDKILEEGFYKELREKGYEGVVMPIFLDVKGATRFRPLYLDIVFDAIILYDKDNIMKETFERIRKRLEELGAVRIKDGRKRHVVILTKIKPGEVFELE</sequence>
<dbReference type="SUPFAM" id="SSF81301">
    <property type="entry name" value="Nucleotidyltransferase"/>
    <property type="match status" value="1"/>
</dbReference>
<accession>A0AAT9GUQ5</accession>
<dbReference type="RefSeq" id="WP_369610150.1">
    <property type="nucleotide sequence ID" value="NZ_AP031322.1"/>
</dbReference>
<dbReference type="InterPro" id="IPR052548">
    <property type="entry name" value="Type_VII_TA_antitoxin"/>
</dbReference>
<proteinExistence type="predicted"/>
<dbReference type="PANTHER" id="PTHR33933">
    <property type="entry name" value="NUCLEOTIDYLTRANSFERASE"/>
    <property type="match status" value="1"/>
</dbReference>
<evidence type="ECO:0000313" key="2">
    <source>
        <dbReference type="EMBL" id="BFH74658.1"/>
    </source>
</evidence>
<name>A0AAT9GUQ5_9CREN</name>